<keyword evidence="3" id="KW-1185">Reference proteome</keyword>
<dbReference type="Gene3D" id="3.40.50.720">
    <property type="entry name" value="NAD(P)-binding Rossmann-like Domain"/>
    <property type="match status" value="1"/>
</dbReference>
<dbReference type="RefSeq" id="WP_013490698.1">
    <property type="nucleotide sequence ID" value="NC_014829.1"/>
</dbReference>
<feature type="domain" description="NAD(P)-binding" evidence="1">
    <location>
        <begin position="8"/>
        <end position="126"/>
    </location>
</feature>
<name>E6TY53_EVAC2</name>
<dbReference type="Proteomes" id="UP000001401">
    <property type="component" value="Chromosome"/>
</dbReference>
<protein>
    <submittedName>
        <fullName evidence="2">NAD-dependent epimerase/dehydratase</fullName>
    </submittedName>
</protein>
<dbReference type="AlphaFoldDB" id="E6TY53"/>
<dbReference type="eggNOG" id="COG0702">
    <property type="taxonomic scope" value="Bacteria"/>
</dbReference>
<evidence type="ECO:0000313" key="2">
    <source>
        <dbReference type="EMBL" id="ADU32372.1"/>
    </source>
</evidence>
<evidence type="ECO:0000259" key="1">
    <source>
        <dbReference type="Pfam" id="PF13460"/>
    </source>
</evidence>
<dbReference type="PANTHER" id="PTHR14097">
    <property type="entry name" value="OXIDOREDUCTASE HTATIP2"/>
    <property type="match status" value="1"/>
</dbReference>
<proteinExistence type="predicted"/>
<gene>
    <name evidence="2" type="ordered locus">Bcell_4145</name>
</gene>
<accession>E6TY53</accession>
<dbReference type="KEGG" id="bco:Bcell_4145"/>
<evidence type="ECO:0000313" key="3">
    <source>
        <dbReference type="Proteomes" id="UP000001401"/>
    </source>
</evidence>
<dbReference type="Pfam" id="PF13460">
    <property type="entry name" value="NAD_binding_10"/>
    <property type="match status" value="1"/>
</dbReference>
<dbReference type="InterPro" id="IPR036291">
    <property type="entry name" value="NAD(P)-bd_dom_sf"/>
</dbReference>
<dbReference type="SUPFAM" id="SSF51735">
    <property type="entry name" value="NAD(P)-binding Rossmann-fold domains"/>
    <property type="match status" value="1"/>
</dbReference>
<dbReference type="STRING" id="649639.Bcell_4145"/>
<dbReference type="InterPro" id="IPR016040">
    <property type="entry name" value="NAD(P)-bd_dom"/>
</dbReference>
<reference evidence="2" key="1">
    <citation type="submission" date="2010-12" db="EMBL/GenBank/DDBJ databases">
        <title>Complete sequence of Bacillus cellulosilyticus DSM 2522.</title>
        <authorList>
            <consortium name="US DOE Joint Genome Institute"/>
            <person name="Lucas S."/>
            <person name="Copeland A."/>
            <person name="Lapidus A."/>
            <person name="Cheng J.-F."/>
            <person name="Bruce D."/>
            <person name="Goodwin L."/>
            <person name="Pitluck S."/>
            <person name="Chertkov O."/>
            <person name="Detter J.C."/>
            <person name="Han C."/>
            <person name="Tapia R."/>
            <person name="Land M."/>
            <person name="Hauser L."/>
            <person name="Jeffries C."/>
            <person name="Kyrpides N."/>
            <person name="Ivanova N."/>
            <person name="Mikhailova N."/>
            <person name="Brumm P."/>
            <person name="Mead D."/>
            <person name="Woyke T."/>
        </authorList>
    </citation>
    <scope>NUCLEOTIDE SEQUENCE [LARGE SCALE GENOMIC DNA]</scope>
    <source>
        <strain evidence="2">DSM 2522</strain>
    </source>
</reference>
<organism evidence="2 3">
    <name type="scientific">Evansella cellulosilytica (strain ATCC 21833 / DSM 2522 / FERM P-1141 / JCM 9156 / N-4)</name>
    <name type="common">Bacillus cellulosilyticus</name>
    <dbReference type="NCBI Taxonomy" id="649639"/>
    <lineage>
        <taxon>Bacteria</taxon>
        <taxon>Bacillati</taxon>
        <taxon>Bacillota</taxon>
        <taxon>Bacilli</taxon>
        <taxon>Bacillales</taxon>
        <taxon>Bacillaceae</taxon>
        <taxon>Evansella</taxon>
    </lineage>
</organism>
<dbReference type="PANTHER" id="PTHR14097:SF7">
    <property type="entry name" value="OXIDOREDUCTASE HTATIP2"/>
    <property type="match status" value="1"/>
</dbReference>
<dbReference type="HOGENOM" id="CLU_071330_2_0_9"/>
<sequence length="236" mass="27083">MKKALVAGATGLIGHHLMEELLHSGLYDEVRVLSRRESGFIDETIVKERVIDFDELHKHADMFRGIDDVFVCLGTTMKKAKTRKRFMKVDFKYPLKIAELAKEKHVKRFLIVSSIGSNREATFFYSRVKGKLEEALVSLQLPSLHIFRPSLLVGKRKEFRLGEKTAEFAFKPLSIFLVGPYGKYKPIKATHLAKAMFALAQEDSSGVHLYESDRIQQLGRVLTQDHSRRRKYDSEV</sequence>
<dbReference type="EMBL" id="CP002394">
    <property type="protein sequence ID" value="ADU32372.1"/>
    <property type="molecule type" value="Genomic_DNA"/>
</dbReference>